<dbReference type="GO" id="GO:0044716">
    <property type="term" value="F:8-oxo-GDP phosphatase activity"/>
    <property type="evidence" value="ECO:0007669"/>
    <property type="project" value="TreeGrafter"/>
</dbReference>
<dbReference type="InterPro" id="IPR000086">
    <property type="entry name" value="NUDIX_hydrolase_dom"/>
</dbReference>
<accession>A0A9D1ZRN8</accession>
<dbReference type="GO" id="GO:0008413">
    <property type="term" value="F:8-oxo-7,8-dihydroguanosine triphosphate pyrophosphatase activity"/>
    <property type="evidence" value="ECO:0007669"/>
    <property type="project" value="TreeGrafter"/>
</dbReference>
<keyword evidence="7 12" id="KW-0378">Hydrolase</keyword>
<evidence type="ECO:0000256" key="4">
    <source>
        <dbReference type="ARBA" id="ARBA00022705"/>
    </source>
</evidence>
<evidence type="ECO:0000256" key="9">
    <source>
        <dbReference type="ARBA" id="ARBA00023204"/>
    </source>
</evidence>
<dbReference type="Pfam" id="PF00293">
    <property type="entry name" value="NUDIX"/>
    <property type="match status" value="1"/>
</dbReference>
<evidence type="ECO:0000256" key="5">
    <source>
        <dbReference type="ARBA" id="ARBA00022723"/>
    </source>
</evidence>
<evidence type="ECO:0000256" key="2">
    <source>
        <dbReference type="ARBA" id="ARBA00005582"/>
    </source>
</evidence>
<evidence type="ECO:0000256" key="3">
    <source>
        <dbReference type="ARBA" id="ARBA00022457"/>
    </source>
</evidence>
<proteinExistence type="inferred from homology"/>
<comment type="caution">
    <text evidence="14">The sequence shown here is derived from an EMBL/GenBank/DDBJ whole genome shotgun (WGS) entry which is preliminary data.</text>
</comment>
<evidence type="ECO:0000313" key="15">
    <source>
        <dbReference type="Proteomes" id="UP000824134"/>
    </source>
</evidence>
<dbReference type="CDD" id="cd03425">
    <property type="entry name" value="NUDIX_MutT_NudA_like"/>
    <property type="match status" value="1"/>
</dbReference>
<organism evidence="14 15">
    <name type="scientific">Candidatus Rothia avicola</name>
    <dbReference type="NCBI Taxonomy" id="2840478"/>
    <lineage>
        <taxon>Bacteria</taxon>
        <taxon>Bacillati</taxon>
        <taxon>Actinomycetota</taxon>
        <taxon>Actinomycetes</taxon>
        <taxon>Micrococcales</taxon>
        <taxon>Micrococcaceae</taxon>
        <taxon>Rothia</taxon>
    </lineage>
</organism>
<keyword evidence="8" id="KW-0460">Magnesium</keyword>
<dbReference type="PROSITE" id="PS51462">
    <property type="entry name" value="NUDIX"/>
    <property type="match status" value="1"/>
</dbReference>
<dbReference type="InterPro" id="IPR020476">
    <property type="entry name" value="Nudix_hydrolase"/>
</dbReference>
<reference evidence="14" key="1">
    <citation type="journal article" date="2021" name="PeerJ">
        <title>Extensive microbial diversity within the chicken gut microbiome revealed by metagenomics and culture.</title>
        <authorList>
            <person name="Gilroy R."/>
            <person name="Ravi A."/>
            <person name="Getino M."/>
            <person name="Pursley I."/>
            <person name="Horton D.L."/>
            <person name="Alikhan N.F."/>
            <person name="Baker D."/>
            <person name="Gharbi K."/>
            <person name="Hall N."/>
            <person name="Watson M."/>
            <person name="Adriaenssens E.M."/>
            <person name="Foster-Nyarko E."/>
            <person name="Jarju S."/>
            <person name="Secka A."/>
            <person name="Antonio M."/>
            <person name="Oren A."/>
            <person name="Chaudhuri R.R."/>
            <person name="La Ragione R."/>
            <person name="Hildebrand F."/>
            <person name="Pallen M.J."/>
        </authorList>
    </citation>
    <scope>NUCLEOTIDE SEQUENCE</scope>
    <source>
        <strain evidence="14">ChiHjej12B11-9195</strain>
    </source>
</reference>
<dbReference type="PRINTS" id="PR00502">
    <property type="entry name" value="NUDIXFAMILY"/>
</dbReference>
<dbReference type="GO" id="GO:0006260">
    <property type="term" value="P:DNA replication"/>
    <property type="evidence" value="ECO:0007669"/>
    <property type="project" value="UniProtKB-KW"/>
</dbReference>
<evidence type="ECO:0000256" key="6">
    <source>
        <dbReference type="ARBA" id="ARBA00022763"/>
    </source>
</evidence>
<dbReference type="GO" id="GO:0044715">
    <property type="term" value="F:8-oxo-dGDP phosphatase activity"/>
    <property type="evidence" value="ECO:0007669"/>
    <property type="project" value="TreeGrafter"/>
</dbReference>
<dbReference type="PROSITE" id="PS00893">
    <property type="entry name" value="NUDIX_BOX"/>
    <property type="match status" value="1"/>
</dbReference>
<evidence type="ECO:0000256" key="7">
    <source>
        <dbReference type="ARBA" id="ARBA00022801"/>
    </source>
</evidence>
<keyword evidence="9" id="KW-0234">DNA repair</keyword>
<dbReference type="SUPFAM" id="SSF55811">
    <property type="entry name" value="Nudix"/>
    <property type="match status" value="1"/>
</dbReference>
<dbReference type="InterPro" id="IPR015797">
    <property type="entry name" value="NUDIX_hydrolase-like_dom_sf"/>
</dbReference>
<gene>
    <name evidence="14" type="ORF">H9821_00745</name>
</gene>
<protein>
    <recommendedName>
        <fullName evidence="11">8-oxo-dGTP diphosphatase</fullName>
        <ecNumber evidence="11">3.6.1.55</ecNumber>
    </recommendedName>
</protein>
<evidence type="ECO:0000256" key="1">
    <source>
        <dbReference type="ARBA" id="ARBA00001946"/>
    </source>
</evidence>
<evidence type="ECO:0000256" key="11">
    <source>
        <dbReference type="ARBA" id="ARBA00038905"/>
    </source>
</evidence>
<feature type="domain" description="Nudix hydrolase" evidence="13">
    <location>
        <begin position="9"/>
        <end position="142"/>
    </location>
</feature>
<dbReference type="Proteomes" id="UP000824134">
    <property type="component" value="Unassembled WGS sequence"/>
</dbReference>
<reference evidence="14" key="2">
    <citation type="submission" date="2021-04" db="EMBL/GenBank/DDBJ databases">
        <authorList>
            <person name="Gilroy R."/>
        </authorList>
    </citation>
    <scope>NUCLEOTIDE SEQUENCE</scope>
    <source>
        <strain evidence="14">ChiHjej12B11-9195</strain>
    </source>
</reference>
<dbReference type="InterPro" id="IPR020084">
    <property type="entry name" value="NUDIX_hydrolase_CS"/>
</dbReference>
<evidence type="ECO:0000256" key="8">
    <source>
        <dbReference type="ARBA" id="ARBA00022842"/>
    </source>
</evidence>
<dbReference type="InterPro" id="IPR047127">
    <property type="entry name" value="MutT-like"/>
</dbReference>
<dbReference type="EMBL" id="DXCN01000009">
    <property type="protein sequence ID" value="HIY94181.1"/>
    <property type="molecule type" value="Genomic_DNA"/>
</dbReference>
<comment type="similarity">
    <text evidence="2 12">Belongs to the Nudix hydrolase family.</text>
</comment>
<evidence type="ECO:0000256" key="12">
    <source>
        <dbReference type="RuleBase" id="RU003476"/>
    </source>
</evidence>
<dbReference type="Gene3D" id="3.90.79.10">
    <property type="entry name" value="Nucleoside Triphosphate Pyrophosphohydrolase"/>
    <property type="match status" value="1"/>
</dbReference>
<dbReference type="PANTHER" id="PTHR47707:SF1">
    <property type="entry name" value="NUDIX HYDROLASE FAMILY PROTEIN"/>
    <property type="match status" value="1"/>
</dbReference>
<evidence type="ECO:0000313" key="14">
    <source>
        <dbReference type="EMBL" id="HIY94181.1"/>
    </source>
</evidence>
<dbReference type="GO" id="GO:0035539">
    <property type="term" value="F:8-oxo-7,8-dihydrodeoxyguanosine triphosphate pyrophosphatase activity"/>
    <property type="evidence" value="ECO:0007669"/>
    <property type="project" value="UniProtKB-EC"/>
</dbReference>
<keyword evidence="5" id="KW-0479">Metal-binding</keyword>
<comment type="catalytic activity">
    <reaction evidence="10">
        <text>8-oxo-dGTP + H2O = 8-oxo-dGMP + diphosphate + H(+)</text>
        <dbReference type="Rhea" id="RHEA:31575"/>
        <dbReference type="ChEBI" id="CHEBI:15377"/>
        <dbReference type="ChEBI" id="CHEBI:15378"/>
        <dbReference type="ChEBI" id="CHEBI:33019"/>
        <dbReference type="ChEBI" id="CHEBI:63224"/>
        <dbReference type="ChEBI" id="CHEBI:77896"/>
        <dbReference type="EC" id="3.6.1.55"/>
    </reaction>
</comment>
<keyword evidence="6" id="KW-0227">DNA damage</keyword>
<dbReference type="AlphaFoldDB" id="A0A9D1ZRN8"/>
<keyword evidence="4" id="KW-0235">DNA replication</keyword>
<keyword evidence="3" id="KW-0515">Mutator protein</keyword>
<dbReference type="PANTHER" id="PTHR47707">
    <property type="entry name" value="8-OXO-DGTP DIPHOSPHATASE"/>
    <property type="match status" value="1"/>
</dbReference>
<dbReference type="GO" id="GO:0046872">
    <property type="term" value="F:metal ion binding"/>
    <property type="evidence" value="ECO:0007669"/>
    <property type="project" value="UniProtKB-KW"/>
</dbReference>
<dbReference type="EC" id="3.6.1.55" evidence="11"/>
<evidence type="ECO:0000256" key="10">
    <source>
        <dbReference type="ARBA" id="ARBA00035861"/>
    </source>
</evidence>
<evidence type="ECO:0000259" key="13">
    <source>
        <dbReference type="PROSITE" id="PS51462"/>
    </source>
</evidence>
<name>A0A9D1ZRN8_9MICC</name>
<dbReference type="GO" id="GO:0006281">
    <property type="term" value="P:DNA repair"/>
    <property type="evidence" value="ECO:0007669"/>
    <property type="project" value="UniProtKB-KW"/>
</dbReference>
<sequence length="147" mass="15814">MGERTNTVYPVQVVGAAIVDSLATPTRLLVGQRSAPPALAGLWEFPGGKVEPGEACEDALLRELREELGITARLGAEIVGPHPQGWVLNEKAAMRVWFAEIADGRATALQDHAELRWVQLDATVLELPWIPADFPIVEELLAGVCAA</sequence>
<comment type="cofactor">
    <cofactor evidence="1">
        <name>Mg(2+)</name>
        <dbReference type="ChEBI" id="CHEBI:18420"/>
    </cofactor>
</comment>